<feature type="compositionally biased region" description="Low complexity" evidence="1">
    <location>
        <begin position="73"/>
        <end position="87"/>
    </location>
</feature>
<name>A0A3D8RIP7_9HELO</name>
<feature type="region of interest" description="Disordered" evidence="1">
    <location>
        <begin position="66"/>
        <end position="177"/>
    </location>
</feature>
<organism evidence="2 3">
    <name type="scientific">Coleophoma crateriformis</name>
    <dbReference type="NCBI Taxonomy" id="565419"/>
    <lineage>
        <taxon>Eukaryota</taxon>
        <taxon>Fungi</taxon>
        <taxon>Dikarya</taxon>
        <taxon>Ascomycota</taxon>
        <taxon>Pezizomycotina</taxon>
        <taxon>Leotiomycetes</taxon>
        <taxon>Helotiales</taxon>
        <taxon>Dermateaceae</taxon>
        <taxon>Coleophoma</taxon>
    </lineage>
</organism>
<keyword evidence="3" id="KW-1185">Reference proteome</keyword>
<dbReference type="Proteomes" id="UP000256328">
    <property type="component" value="Unassembled WGS sequence"/>
</dbReference>
<feature type="compositionally biased region" description="Basic and acidic residues" evidence="1">
    <location>
        <begin position="131"/>
        <end position="140"/>
    </location>
</feature>
<feature type="compositionally biased region" description="Basic residues" evidence="1">
    <location>
        <begin position="118"/>
        <end position="130"/>
    </location>
</feature>
<protein>
    <submittedName>
        <fullName evidence="2">Uncharacterized protein</fullName>
    </submittedName>
</protein>
<feature type="compositionally biased region" description="Basic and acidic residues" evidence="1">
    <location>
        <begin position="156"/>
        <end position="170"/>
    </location>
</feature>
<dbReference type="OrthoDB" id="4848529at2759"/>
<gene>
    <name evidence="2" type="ORF">BP5796_07206</name>
</gene>
<evidence type="ECO:0000313" key="3">
    <source>
        <dbReference type="Proteomes" id="UP000256328"/>
    </source>
</evidence>
<reference evidence="2 3" key="1">
    <citation type="journal article" date="2018" name="IMA Fungus">
        <title>IMA Genome-F 9: Draft genome sequence of Annulohypoxylon stygium, Aspergillus mulundensis, Berkeleyomyces basicola (syn. Thielaviopsis basicola), Ceratocystis smalleyi, two Cercospora beticola strains, Coleophoma cylindrospora, Fusarium fracticaudum, Phialophora cf. hyalina, and Morchella septimelata.</title>
        <authorList>
            <person name="Wingfield B.D."/>
            <person name="Bills G.F."/>
            <person name="Dong Y."/>
            <person name="Huang W."/>
            <person name="Nel W.J."/>
            <person name="Swalarsk-Parry B.S."/>
            <person name="Vaghefi N."/>
            <person name="Wilken P.M."/>
            <person name="An Z."/>
            <person name="de Beer Z.W."/>
            <person name="De Vos L."/>
            <person name="Chen L."/>
            <person name="Duong T.A."/>
            <person name="Gao Y."/>
            <person name="Hammerbacher A."/>
            <person name="Kikkert J.R."/>
            <person name="Li Y."/>
            <person name="Li H."/>
            <person name="Li K."/>
            <person name="Li Q."/>
            <person name="Liu X."/>
            <person name="Ma X."/>
            <person name="Naidoo K."/>
            <person name="Pethybridge S.J."/>
            <person name="Sun J."/>
            <person name="Steenkamp E.T."/>
            <person name="van der Nest M.A."/>
            <person name="van Wyk S."/>
            <person name="Wingfield M.J."/>
            <person name="Xiong C."/>
            <person name="Yue Q."/>
            <person name="Zhang X."/>
        </authorList>
    </citation>
    <scope>NUCLEOTIDE SEQUENCE [LARGE SCALE GENOMIC DNA]</scope>
    <source>
        <strain evidence="2 3">BP5796</strain>
    </source>
</reference>
<evidence type="ECO:0000256" key="1">
    <source>
        <dbReference type="SAM" id="MobiDB-lite"/>
    </source>
</evidence>
<sequence>MSDNEGTPAKGGARQGYSEQEKYVFLLQIINQLCKDGNKVKISDINMPGRTTKALTHLWANIRKEAEASTTKAANGDAGDAAAGAAGPSKPKETKTPATPRKKKAETAEGAEGESAKKKQKQTPRKKKTEKLKAQVETKPKPGPNTEVPPAMVPEPHYEIQQEFDGHTESQDDDEQA</sequence>
<dbReference type="EMBL" id="PDLN01000010">
    <property type="protein sequence ID" value="RDW73764.1"/>
    <property type="molecule type" value="Genomic_DNA"/>
</dbReference>
<comment type="caution">
    <text evidence="2">The sequence shown here is derived from an EMBL/GenBank/DDBJ whole genome shotgun (WGS) entry which is preliminary data.</text>
</comment>
<accession>A0A3D8RIP7</accession>
<proteinExistence type="predicted"/>
<evidence type="ECO:0000313" key="2">
    <source>
        <dbReference type="EMBL" id="RDW73764.1"/>
    </source>
</evidence>
<dbReference type="AlphaFoldDB" id="A0A3D8RIP7"/>